<dbReference type="OrthoDB" id="1866797at2759"/>
<name>A0A8S3R221_MYTED</name>
<dbReference type="InterPro" id="IPR001611">
    <property type="entry name" value="Leu-rich_rpt"/>
</dbReference>
<dbReference type="EMBL" id="CAJPWZ010000712">
    <property type="protein sequence ID" value="CAG2199158.1"/>
    <property type="molecule type" value="Genomic_DNA"/>
</dbReference>
<dbReference type="PROSITE" id="PS51450">
    <property type="entry name" value="LRR"/>
    <property type="match status" value="1"/>
</dbReference>
<feature type="domain" description="LRRK2 ARM repeat" evidence="1">
    <location>
        <begin position="106"/>
        <end position="228"/>
    </location>
</feature>
<organism evidence="2 3">
    <name type="scientific">Mytilus edulis</name>
    <name type="common">Blue mussel</name>
    <dbReference type="NCBI Taxonomy" id="6550"/>
    <lineage>
        <taxon>Eukaryota</taxon>
        <taxon>Metazoa</taxon>
        <taxon>Spiralia</taxon>
        <taxon>Lophotrochozoa</taxon>
        <taxon>Mollusca</taxon>
        <taxon>Bivalvia</taxon>
        <taxon>Autobranchia</taxon>
        <taxon>Pteriomorphia</taxon>
        <taxon>Mytilida</taxon>
        <taxon>Mytiloidea</taxon>
        <taxon>Mytilidae</taxon>
        <taxon>Mytilinae</taxon>
        <taxon>Mytilus</taxon>
    </lineage>
</organism>
<dbReference type="AlphaFoldDB" id="A0A8S3R221"/>
<accession>A0A8S3R221</accession>
<gene>
    <name evidence="2" type="ORF">MEDL_13879</name>
</gene>
<keyword evidence="3" id="KW-1185">Reference proteome</keyword>
<reference evidence="2" key="1">
    <citation type="submission" date="2021-03" db="EMBL/GenBank/DDBJ databases">
        <authorList>
            <person name="Bekaert M."/>
        </authorList>
    </citation>
    <scope>NUCLEOTIDE SEQUENCE</scope>
</reference>
<dbReference type="Pfam" id="PF23744">
    <property type="entry name" value="ARM_LRRK2"/>
    <property type="match status" value="1"/>
</dbReference>
<dbReference type="Proteomes" id="UP000683360">
    <property type="component" value="Unassembled WGS sequence"/>
</dbReference>
<dbReference type="InterPro" id="IPR032675">
    <property type="entry name" value="LRR_dom_sf"/>
</dbReference>
<evidence type="ECO:0000259" key="1">
    <source>
        <dbReference type="Pfam" id="PF23744"/>
    </source>
</evidence>
<dbReference type="InterPro" id="IPR056597">
    <property type="entry name" value="ARM_LRRK2"/>
</dbReference>
<evidence type="ECO:0000313" key="3">
    <source>
        <dbReference type="Proteomes" id="UP000683360"/>
    </source>
</evidence>
<sequence>MAGKFGIFDLKQNEVKVDTIKTVIILEYLLPFELIIKEYEETMENLFPNHFANHEIITSPASPDFLDDFEIVPINYGKNQENLFKLGHSIINTLQSWSDPEEVLDQVMLDEYNVNIANEVFTSLHTHHDNHEIKRSAYNADKKFLFESGYLKNNLIQTMGKWSDNAGLQIAGLKLFILSDSVRYQCFLEDIHIKVIQSLERFVDNETIQEVGIECLSVLCAAEIKDLICECLYVMGLTPDLKSKMLCSCTKGVLVGAECLLELGADVNYTDGETTPLCHAVINQDEDLDISNLHKPLKLSLEVGQDTIVANVITGHILGCIGDRSVVFPVFESSEQEADEWKCTTLTGANVPYNPADPRHKGSTEKLYFPEKISDNESRRSSVVLNNNIEVVLLDVSSNKISDIQNLSDCDREFWAKFTCLQKISMSYNKLQTLPEELFKVCDLLNTNSDVHYNGL</sequence>
<dbReference type="Gene3D" id="3.80.10.10">
    <property type="entry name" value="Ribonuclease Inhibitor"/>
    <property type="match status" value="1"/>
</dbReference>
<comment type="caution">
    <text evidence="2">The sequence shown here is derived from an EMBL/GenBank/DDBJ whole genome shotgun (WGS) entry which is preliminary data.</text>
</comment>
<evidence type="ECO:0000313" key="2">
    <source>
        <dbReference type="EMBL" id="CAG2199158.1"/>
    </source>
</evidence>
<dbReference type="SUPFAM" id="SSF52058">
    <property type="entry name" value="L domain-like"/>
    <property type="match status" value="1"/>
</dbReference>
<proteinExistence type="predicted"/>
<protein>
    <recommendedName>
        <fullName evidence="1">LRRK2 ARM repeat domain-containing protein</fullName>
    </recommendedName>
</protein>